<comment type="caution">
    <text evidence="2">The sequence shown here is derived from an EMBL/GenBank/DDBJ whole genome shotgun (WGS) entry which is preliminary data.</text>
</comment>
<name>A0ABT6HES9_9ACTN</name>
<dbReference type="PROSITE" id="PS50943">
    <property type="entry name" value="HTH_CROC1"/>
    <property type="match status" value="1"/>
</dbReference>
<dbReference type="Gene3D" id="1.10.260.40">
    <property type="entry name" value="lambda repressor-like DNA-binding domains"/>
    <property type="match status" value="1"/>
</dbReference>
<dbReference type="RefSeq" id="WP_279925399.1">
    <property type="nucleotide sequence ID" value="NZ_JARWBG010000001.1"/>
</dbReference>
<evidence type="ECO:0000313" key="3">
    <source>
        <dbReference type="Proteomes" id="UP001223144"/>
    </source>
</evidence>
<accession>A0ABT6HES9</accession>
<dbReference type="InterPro" id="IPR010982">
    <property type="entry name" value="Lambda_DNA-bd_dom_sf"/>
</dbReference>
<feature type="domain" description="HTH cro/C1-type" evidence="1">
    <location>
        <begin position="19"/>
        <end position="65"/>
    </location>
</feature>
<organism evidence="2 3">
    <name type="scientific">Streptomyces chengmaiensis</name>
    <dbReference type="NCBI Taxonomy" id="3040919"/>
    <lineage>
        <taxon>Bacteria</taxon>
        <taxon>Bacillati</taxon>
        <taxon>Actinomycetota</taxon>
        <taxon>Actinomycetes</taxon>
        <taxon>Kitasatosporales</taxon>
        <taxon>Streptomycetaceae</taxon>
        <taxon>Streptomyces</taxon>
    </lineage>
</organism>
<protein>
    <submittedName>
        <fullName evidence="2">Helix-turn-helix transcriptional regulator</fullName>
    </submittedName>
</protein>
<dbReference type="InterPro" id="IPR001387">
    <property type="entry name" value="Cro/C1-type_HTH"/>
</dbReference>
<dbReference type="SMART" id="SM00530">
    <property type="entry name" value="HTH_XRE"/>
    <property type="match status" value="1"/>
</dbReference>
<dbReference type="CDD" id="cd00093">
    <property type="entry name" value="HTH_XRE"/>
    <property type="match status" value="1"/>
</dbReference>
<keyword evidence="3" id="KW-1185">Reference proteome</keyword>
<proteinExistence type="predicted"/>
<dbReference type="EMBL" id="JARWBG010000001">
    <property type="protein sequence ID" value="MDH2387267.1"/>
    <property type="molecule type" value="Genomic_DNA"/>
</dbReference>
<evidence type="ECO:0000313" key="2">
    <source>
        <dbReference type="EMBL" id="MDH2387267.1"/>
    </source>
</evidence>
<sequence>MPRWSDYTTGARIKILRGKDIRQSDLAEMTGLSLPTIQQAEQDKRLTLQTLLLIADALRVDTSVILGQQGPRRAMEHDDRTVMRALSQTVHDVAAGILPDTVTAPSLENLVASNKRLWKLYWNGKYVEAGSLAAPLLTEAAARLHEQPAGEQAEAWGLLADGYRLASYVANLMGSRDLAYAAIGHAQHAAVKAADSLRTALVMSGRSWVYLRDARLPEALRLAEKAATDIEPRFSKATTGDLVAYGSHINFAAVVASRMKDKERVKDYLSQSHATGARMGKEAREHGTVFGPVTATTQAVGINVALGQSGKALALMKDINPDHEAALSGAARHRYAMDKAMAQADAKMWDTSLDTLETALLDAPEWARHQALPSIIVQRVGKASTSRLRRVSKLIGVAAPGAEGFQPATTSTAL</sequence>
<reference evidence="2 3" key="1">
    <citation type="submission" date="2023-04" db="EMBL/GenBank/DDBJ databases">
        <title>Streptomyces chengmaiensis sp. nov. isolated from the stem of mangrove plant in Hainan.</title>
        <authorList>
            <person name="Huang X."/>
            <person name="Zhou S."/>
            <person name="Chu X."/>
            <person name="Xie Y."/>
            <person name="Lin Y."/>
        </authorList>
    </citation>
    <scope>NUCLEOTIDE SEQUENCE [LARGE SCALE GENOMIC DNA]</scope>
    <source>
        <strain evidence="2 3">HNM0663</strain>
    </source>
</reference>
<dbReference type="SUPFAM" id="SSF47413">
    <property type="entry name" value="lambda repressor-like DNA-binding domains"/>
    <property type="match status" value="1"/>
</dbReference>
<dbReference type="Proteomes" id="UP001223144">
    <property type="component" value="Unassembled WGS sequence"/>
</dbReference>
<evidence type="ECO:0000259" key="1">
    <source>
        <dbReference type="PROSITE" id="PS50943"/>
    </source>
</evidence>
<gene>
    <name evidence="2" type="ORF">QCN29_00390</name>
</gene>
<dbReference type="Pfam" id="PF01381">
    <property type="entry name" value="HTH_3"/>
    <property type="match status" value="1"/>
</dbReference>